<keyword evidence="1" id="KW-0238">DNA-binding</keyword>
<dbReference type="InterPro" id="IPR009078">
    <property type="entry name" value="Ferritin-like_SF"/>
</dbReference>
<name>A0ABS2ERV6_9LACO</name>
<proteinExistence type="predicted"/>
<evidence type="ECO:0000313" key="2">
    <source>
        <dbReference type="Proteomes" id="UP000776629"/>
    </source>
</evidence>
<comment type="caution">
    <text evidence="1">The sequence shown here is derived from an EMBL/GenBank/DDBJ whole genome shotgun (WGS) entry which is preliminary data.</text>
</comment>
<keyword evidence="2" id="KW-1185">Reference proteome</keyword>
<organism evidence="1 2">
    <name type="scientific">Limosilactobacillus alvi</name>
    <dbReference type="NCBI Taxonomy" id="990412"/>
    <lineage>
        <taxon>Bacteria</taxon>
        <taxon>Bacillati</taxon>
        <taxon>Bacillota</taxon>
        <taxon>Bacilli</taxon>
        <taxon>Lactobacillales</taxon>
        <taxon>Lactobacillaceae</taxon>
        <taxon>Limosilactobacillus</taxon>
    </lineage>
</organism>
<dbReference type="EMBL" id="JACJJQ010000059">
    <property type="protein sequence ID" value="MBM6754837.1"/>
    <property type="molecule type" value="Genomic_DNA"/>
</dbReference>
<dbReference type="GO" id="GO:0003677">
    <property type="term" value="F:DNA binding"/>
    <property type="evidence" value="ECO:0007669"/>
    <property type="project" value="UniProtKB-KW"/>
</dbReference>
<reference evidence="1 2" key="1">
    <citation type="journal article" date="2021" name="Sci. Rep.">
        <title>The distribution of antibiotic resistance genes in chicken gut microbiota commensals.</title>
        <authorList>
            <person name="Juricova H."/>
            <person name="Matiasovicova J."/>
            <person name="Kubasova T."/>
            <person name="Cejkova D."/>
            <person name="Rychlik I."/>
        </authorList>
    </citation>
    <scope>NUCLEOTIDE SEQUENCE [LARGE SCALE GENOMIC DNA]</scope>
    <source>
        <strain evidence="1 2">An810</strain>
    </source>
</reference>
<dbReference type="SUPFAM" id="SSF47240">
    <property type="entry name" value="Ferritin-like"/>
    <property type="match status" value="1"/>
</dbReference>
<protein>
    <submittedName>
        <fullName evidence="1">DNA-binding protein</fullName>
    </submittedName>
</protein>
<dbReference type="Proteomes" id="UP000776629">
    <property type="component" value="Unassembled WGS sequence"/>
</dbReference>
<accession>A0ABS2ERV6</accession>
<dbReference type="InterPro" id="IPR012347">
    <property type="entry name" value="Ferritin-like"/>
</dbReference>
<dbReference type="Gene3D" id="1.20.1260.10">
    <property type="match status" value="1"/>
</dbReference>
<gene>
    <name evidence="1" type="ORF">H5993_08740</name>
</gene>
<dbReference type="RefSeq" id="WP_204777066.1">
    <property type="nucleotide sequence ID" value="NZ_JACJJQ010000059.1"/>
</dbReference>
<evidence type="ECO:0000313" key="1">
    <source>
        <dbReference type="EMBL" id="MBM6754837.1"/>
    </source>
</evidence>
<sequence length="184" mass="20918">MIDIEKLTQAELDRADQEHHTPTAGAMISHVVANLWLHQLKIEQATLFVKKCGVSLFLTQAGPEWQAKEADFIHRLNQTLADEGDLVPTTSHQILEYTMLKESLGNKFKPARDQLFDLIQDFDTQLMFITRAIELAQKEHHYAQAALLVELYGWQKAQIRRGQTILGHNVNEGLASAEEDDDED</sequence>